<accession>A0ABR4IRK0</accession>
<feature type="transmembrane region" description="Helical" evidence="1">
    <location>
        <begin position="39"/>
        <end position="57"/>
    </location>
</feature>
<name>A0ABR4IRK0_9EURO</name>
<keyword evidence="1" id="KW-0812">Transmembrane</keyword>
<sequence>MSGSQLLSPEMYSRLACLAAVFLLEPLKSGRATLQVLVLGWVLPGVLIRSLGILRISSQMSMPMQRMAVNFTIMLCNEFVNSHPYPRDISQALLLVQEALNSSHPLLDET</sequence>
<evidence type="ECO:0000313" key="3">
    <source>
        <dbReference type="Proteomes" id="UP001610335"/>
    </source>
</evidence>
<evidence type="ECO:0000256" key="1">
    <source>
        <dbReference type="SAM" id="Phobius"/>
    </source>
</evidence>
<comment type="caution">
    <text evidence="2">The sequence shown here is derived from an EMBL/GenBank/DDBJ whole genome shotgun (WGS) entry which is preliminary data.</text>
</comment>
<protein>
    <submittedName>
        <fullName evidence="2">Uncharacterized protein</fullName>
    </submittedName>
</protein>
<keyword evidence="3" id="KW-1185">Reference proteome</keyword>
<dbReference type="EMBL" id="JBFXLS010000016">
    <property type="protein sequence ID" value="KAL2829438.1"/>
    <property type="molecule type" value="Genomic_DNA"/>
</dbReference>
<proteinExistence type="predicted"/>
<organism evidence="2 3">
    <name type="scientific">Aspergillus cavernicola</name>
    <dbReference type="NCBI Taxonomy" id="176166"/>
    <lineage>
        <taxon>Eukaryota</taxon>
        <taxon>Fungi</taxon>
        <taxon>Dikarya</taxon>
        <taxon>Ascomycota</taxon>
        <taxon>Pezizomycotina</taxon>
        <taxon>Eurotiomycetes</taxon>
        <taxon>Eurotiomycetidae</taxon>
        <taxon>Eurotiales</taxon>
        <taxon>Aspergillaceae</taxon>
        <taxon>Aspergillus</taxon>
        <taxon>Aspergillus subgen. Nidulantes</taxon>
    </lineage>
</organism>
<reference evidence="2 3" key="1">
    <citation type="submission" date="2024-07" db="EMBL/GenBank/DDBJ databases">
        <title>Section-level genome sequencing and comparative genomics of Aspergillus sections Usti and Cavernicolus.</title>
        <authorList>
            <consortium name="Lawrence Berkeley National Laboratory"/>
            <person name="Nybo J.L."/>
            <person name="Vesth T.C."/>
            <person name="Theobald S."/>
            <person name="Frisvad J.C."/>
            <person name="Larsen T.O."/>
            <person name="Kjaerboelling I."/>
            <person name="Rothschild-Mancinelli K."/>
            <person name="Lyhne E.K."/>
            <person name="Kogle M.E."/>
            <person name="Barry K."/>
            <person name="Clum A."/>
            <person name="Na H."/>
            <person name="Ledsgaard L."/>
            <person name="Lin J."/>
            <person name="Lipzen A."/>
            <person name="Kuo A."/>
            <person name="Riley R."/>
            <person name="Mondo S."/>
            <person name="LaButti K."/>
            <person name="Haridas S."/>
            <person name="Pangalinan J."/>
            <person name="Salamov A.A."/>
            <person name="Simmons B.A."/>
            <person name="Magnuson J.K."/>
            <person name="Chen J."/>
            <person name="Drula E."/>
            <person name="Henrissat B."/>
            <person name="Wiebenga A."/>
            <person name="Lubbers R.J."/>
            <person name="Gomes A.C."/>
            <person name="Makela M.R."/>
            <person name="Stajich J."/>
            <person name="Grigoriev I.V."/>
            <person name="Mortensen U.H."/>
            <person name="De vries R.P."/>
            <person name="Baker S.E."/>
            <person name="Andersen M.R."/>
        </authorList>
    </citation>
    <scope>NUCLEOTIDE SEQUENCE [LARGE SCALE GENOMIC DNA]</scope>
    <source>
        <strain evidence="2 3">CBS 600.67</strain>
    </source>
</reference>
<gene>
    <name evidence="2" type="ORF">BDW59DRAFT_159029</name>
</gene>
<evidence type="ECO:0000313" key="2">
    <source>
        <dbReference type="EMBL" id="KAL2829438.1"/>
    </source>
</evidence>
<dbReference type="Proteomes" id="UP001610335">
    <property type="component" value="Unassembled WGS sequence"/>
</dbReference>
<keyword evidence="1" id="KW-1133">Transmembrane helix</keyword>
<keyword evidence="1" id="KW-0472">Membrane</keyword>